<dbReference type="InterPro" id="IPR029063">
    <property type="entry name" value="SAM-dependent_MTases_sf"/>
</dbReference>
<dbReference type="PIRSF" id="PIRSF018249">
    <property type="entry name" value="MyrA_prd"/>
    <property type="match status" value="1"/>
</dbReference>
<feature type="domain" description="Methyltransferase type 11" evidence="1">
    <location>
        <begin position="90"/>
        <end position="172"/>
    </location>
</feature>
<dbReference type="Pfam" id="PF21302">
    <property type="entry name" value="Zn_ribbon_RlmA"/>
    <property type="match status" value="1"/>
</dbReference>
<dbReference type="PANTHER" id="PTHR43460:SF1">
    <property type="entry name" value="METHYLTRANSFERASE TYPE 11 DOMAIN-CONTAINING PROTEIN"/>
    <property type="match status" value="1"/>
</dbReference>
<dbReference type="CDD" id="cd02440">
    <property type="entry name" value="AdoMet_MTases"/>
    <property type="match status" value="1"/>
</dbReference>
<dbReference type="Pfam" id="PF08241">
    <property type="entry name" value="Methyltransf_11"/>
    <property type="match status" value="1"/>
</dbReference>
<dbReference type="Gene3D" id="3.40.50.150">
    <property type="entry name" value="Vaccinia Virus protein VP39"/>
    <property type="match status" value="1"/>
</dbReference>
<accession>A0ABV1G4C0</accession>
<dbReference type="InterPro" id="IPR013216">
    <property type="entry name" value="Methyltransf_11"/>
</dbReference>
<evidence type="ECO:0000259" key="2">
    <source>
        <dbReference type="Pfam" id="PF21302"/>
    </source>
</evidence>
<evidence type="ECO:0000313" key="4">
    <source>
        <dbReference type="Proteomes" id="UP001491552"/>
    </source>
</evidence>
<dbReference type="EMBL" id="JBBMFF010000141">
    <property type="protein sequence ID" value="MEQ2510261.1"/>
    <property type="molecule type" value="Genomic_DNA"/>
</dbReference>
<dbReference type="InterPro" id="IPR052939">
    <property type="entry name" value="23S_rRNA_MeTrnsfrase_RlmA"/>
</dbReference>
<dbReference type="SUPFAM" id="SSF53335">
    <property type="entry name" value="S-adenosyl-L-methionine-dependent methyltransferases"/>
    <property type="match status" value="1"/>
</dbReference>
<gene>
    <name evidence="3" type="ORF">WMO66_03190</name>
</gene>
<dbReference type="RefSeq" id="WP_349134965.1">
    <property type="nucleotide sequence ID" value="NZ_JBBMFF010000141.1"/>
</dbReference>
<evidence type="ECO:0000313" key="3">
    <source>
        <dbReference type="EMBL" id="MEQ2510261.1"/>
    </source>
</evidence>
<keyword evidence="3" id="KW-0808">Transferase</keyword>
<name>A0ABV1G4C0_9FIRM</name>
<dbReference type="InterPro" id="IPR016718">
    <property type="entry name" value="rRNA_m1G-MeTrfase_A_prd"/>
</dbReference>
<dbReference type="GO" id="GO:0032259">
    <property type="term" value="P:methylation"/>
    <property type="evidence" value="ECO:0007669"/>
    <property type="project" value="UniProtKB-KW"/>
</dbReference>
<keyword evidence="3" id="KW-0489">Methyltransferase</keyword>
<dbReference type="PANTHER" id="PTHR43460">
    <property type="entry name" value="METHYLTRANSFERASE"/>
    <property type="match status" value="1"/>
</dbReference>
<protein>
    <submittedName>
        <fullName evidence="3">RNA methyltransferase</fullName>
    </submittedName>
</protein>
<dbReference type="GO" id="GO:0008168">
    <property type="term" value="F:methyltransferase activity"/>
    <property type="evidence" value="ECO:0007669"/>
    <property type="project" value="UniProtKB-KW"/>
</dbReference>
<dbReference type="Proteomes" id="UP001491552">
    <property type="component" value="Unassembled WGS sequence"/>
</dbReference>
<sequence>MIQVICPVCGAALAPQGAAWRCVQGHCFDVARQGYVNLLTVTQKHSRHPGDTREMVAARRAFLDAGWYAPIAKTLADLVRRFCPAAEAVLDAGCGEGYYLSQLGWIPERWGIDISRDAVRYAAVRDRSAHWLTATAAHLPFADGGFDCVLCMFALTAGAEFFRVLRPGGIFVQVLAGQGHLPGLKSIIYPAHVEKEKMLHPALPGFGLLHTQTLRFSFSLPDAQSVHDLLYMTPHVWRITKQGAEALAQTAQLTDTAEVIFNIYGRQEAGNLLE</sequence>
<dbReference type="InterPro" id="IPR048647">
    <property type="entry name" value="RlmA_N"/>
</dbReference>
<organism evidence="3 4">
    <name type="scientific">Faecousia intestinalis</name>
    <dbReference type="NCBI Taxonomy" id="3133167"/>
    <lineage>
        <taxon>Bacteria</taxon>
        <taxon>Bacillati</taxon>
        <taxon>Bacillota</taxon>
        <taxon>Clostridia</taxon>
        <taxon>Eubacteriales</taxon>
        <taxon>Oscillospiraceae</taxon>
        <taxon>Faecousia</taxon>
    </lineage>
</organism>
<evidence type="ECO:0000259" key="1">
    <source>
        <dbReference type="Pfam" id="PF08241"/>
    </source>
</evidence>
<reference evidence="3 4" key="1">
    <citation type="submission" date="2024-03" db="EMBL/GenBank/DDBJ databases">
        <title>Human intestinal bacterial collection.</title>
        <authorList>
            <person name="Pauvert C."/>
            <person name="Hitch T.C.A."/>
            <person name="Clavel T."/>
        </authorList>
    </citation>
    <scope>NUCLEOTIDE SEQUENCE [LARGE SCALE GENOMIC DNA]</scope>
    <source>
        <strain evidence="3 4">CLA-AA-H192</strain>
    </source>
</reference>
<feature type="domain" description="23S rRNA (guanine(745)-N(1))-methyltransferase N-terminal" evidence="2">
    <location>
        <begin position="5"/>
        <end position="47"/>
    </location>
</feature>
<comment type="caution">
    <text evidence="3">The sequence shown here is derived from an EMBL/GenBank/DDBJ whole genome shotgun (WGS) entry which is preliminary data.</text>
</comment>
<proteinExistence type="predicted"/>
<keyword evidence="4" id="KW-1185">Reference proteome</keyword>